<evidence type="ECO:0000259" key="5">
    <source>
        <dbReference type="Pfam" id="PF09743"/>
    </source>
</evidence>
<dbReference type="GO" id="GO:1990592">
    <property type="term" value="P:protein K69-linked ufmylation"/>
    <property type="evidence" value="ECO:0007669"/>
    <property type="project" value="TreeGrafter"/>
</dbReference>
<evidence type="ECO:0000256" key="4">
    <source>
        <dbReference type="SAM" id="MobiDB-lite"/>
    </source>
</evidence>
<dbReference type="GO" id="GO:0034976">
    <property type="term" value="P:response to endoplasmic reticulum stress"/>
    <property type="evidence" value="ECO:0007669"/>
    <property type="project" value="TreeGrafter"/>
</dbReference>
<accession>E1Z9A9</accession>
<evidence type="ECO:0000313" key="9">
    <source>
        <dbReference type="Proteomes" id="UP000008141"/>
    </source>
</evidence>
<keyword evidence="9" id="KW-1185">Reference proteome</keyword>
<dbReference type="InterPro" id="IPR056761">
    <property type="entry name" value="Ufl1-like_C"/>
</dbReference>
<dbReference type="FunCoup" id="E1Z9A9">
    <property type="interactions" value="1875"/>
</dbReference>
<evidence type="ECO:0000313" key="8">
    <source>
        <dbReference type="EMBL" id="EFN57486.1"/>
    </source>
</evidence>
<evidence type="ECO:0008006" key="10">
    <source>
        <dbReference type="Google" id="ProtNLM"/>
    </source>
</evidence>
<dbReference type="Pfam" id="PF09743">
    <property type="entry name" value="E3_UFM1_ligase"/>
    <property type="match status" value="2"/>
</dbReference>
<dbReference type="EMBL" id="GL433839">
    <property type="protein sequence ID" value="EFN57486.1"/>
    <property type="molecule type" value="Genomic_DNA"/>
</dbReference>
<name>E1Z9A9_CHLVA</name>
<evidence type="ECO:0000256" key="2">
    <source>
        <dbReference type="ARBA" id="ARBA00022679"/>
    </source>
</evidence>
<feature type="domain" description="E3 UFM1-protein ligase 1-like N-terminal" evidence="5">
    <location>
        <begin position="5"/>
        <end position="79"/>
    </location>
</feature>
<evidence type="ECO:0000256" key="1">
    <source>
        <dbReference type="ARBA" id="ARBA00010789"/>
    </source>
</evidence>
<evidence type="ECO:0000256" key="3">
    <source>
        <dbReference type="ARBA" id="ARBA00022786"/>
    </source>
</evidence>
<feature type="compositionally biased region" description="Basic and acidic residues" evidence="4">
    <location>
        <begin position="404"/>
        <end position="415"/>
    </location>
</feature>
<dbReference type="PANTHER" id="PTHR31057:SF0">
    <property type="entry name" value="E3 UFM1-PROTEIN LIGASE 1"/>
    <property type="match status" value="1"/>
</dbReference>
<dbReference type="Pfam" id="PF23659">
    <property type="entry name" value="UFL1"/>
    <property type="match status" value="1"/>
</dbReference>
<dbReference type="STRING" id="554065.E1Z9A9"/>
<evidence type="ECO:0000259" key="6">
    <source>
        <dbReference type="Pfam" id="PF23659"/>
    </source>
</evidence>
<protein>
    <recommendedName>
        <fullName evidence="10">E3 UFM1-protein ligase 1 homolog</fullName>
    </recommendedName>
</protein>
<feature type="domain" description="E3 UFM1-protein ligase 1-like" evidence="6">
    <location>
        <begin position="623"/>
        <end position="670"/>
    </location>
</feature>
<dbReference type="eggNOG" id="KOG2235">
    <property type="taxonomic scope" value="Eukaryota"/>
</dbReference>
<dbReference type="GO" id="GO:0061666">
    <property type="term" value="F:UFM1 ligase activity"/>
    <property type="evidence" value="ECO:0007669"/>
    <property type="project" value="InterPro"/>
</dbReference>
<dbReference type="InterPro" id="IPR056580">
    <property type="entry name" value="Ufl1_dom"/>
</dbReference>
<dbReference type="GO" id="GO:0032434">
    <property type="term" value="P:regulation of proteasomal ubiquitin-dependent protein catabolic process"/>
    <property type="evidence" value="ECO:0007669"/>
    <property type="project" value="TreeGrafter"/>
</dbReference>
<keyword evidence="2" id="KW-0808">Transferase</keyword>
<dbReference type="GO" id="GO:0005789">
    <property type="term" value="C:endoplasmic reticulum membrane"/>
    <property type="evidence" value="ECO:0007669"/>
    <property type="project" value="TreeGrafter"/>
</dbReference>
<dbReference type="OMA" id="CILHASG"/>
<dbReference type="Pfam" id="PF25870">
    <property type="entry name" value="WHD_UFL1_5th"/>
    <property type="match status" value="1"/>
</dbReference>
<feature type="domain" description="E3 UFM1-protein ligase 1-like N-terminal" evidence="5">
    <location>
        <begin position="98"/>
        <end position="303"/>
    </location>
</feature>
<sequence>MELSLDDLLSGLQEAQQKKSKARLSERNVVELVNKLKQLGLLGDDLLYTSNGKEYVTRERVAAEVRAAVRAAGGRIPLVRRSLEAQQAGERACLPREACVDLPSQLGLDLVHCERAADAVVAASSGGIQLAQGELFSSAYFDGLAAEVDEGLQEAGVVSVGDLARRFGLGAEMIGGVLGERVGTRIHGRMDAGVIYTQAYLTRIKAQLRGALRGAVSPVSIPALVRELGIEGLASLKALVPSLVDELAAEGSVAGKLAPGASSWVPATYVQSQQDAVTRFFQQNGHIAYDTVRQYGIPAPRPFLAHHFPDGLALDSAYLSPAVVEAAAEEALAAGGWCDVAPHLPSILSPGDTAALLAQCRAVAGAAAATGGRAHVMAGSCVVAAALLESIRAQLLEAARQAADDAHRRQKKGGEEGGGGGGAAGRGKVTVTVLPEGGGKKAAAAAAAADSGSDNGWDVGGKKGKKGGRGKKGKAAAGGSGGGKPARSGGGGGGKAAAGQGASAGGGGGGGGGGPSSGALSLDSLARRVAQMHPDTEGAGADGDLPRAIAAGKPPPLGAPLWLRPAIVAEYERALHAIFTAGAERRRRLRDAAVAALDAAHERLLLYAHGAELFADDEAAVPRAAIIKRLQPDVKPAVSAAVDKLTGSSLEQFQSELDAAAEAAGLRLRRLDKRTERTLVFAQRKLWESQAAAAPDASTLLMLVVPLLLARQHGRAVSLPGRAVSAALDLLQGGQLPQDSLQLLADFHAAVVDQLKLQSGGRDEEARDEATQKLERLMPHVWELAAAGGGGAGGEAGGEA</sequence>
<comment type="similarity">
    <text evidence="1">Belongs to the UFL1 family.</text>
</comment>
<dbReference type="InterPro" id="IPR056579">
    <property type="entry name" value="Ufl1_N"/>
</dbReference>
<feature type="compositionally biased region" description="Gly residues" evidence="4">
    <location>
        <begin position="476"/>
        <end position="516"/>
    </location>
</feature>
<dbReference type="Proteomes" id="UP000008141">
    <property type="component" value="Unassembled WGS sequence"/>
</dbReference>
<evidence type="ECO:0000259" key="7">
    <source>
        <dbReference type="Pfam" id="PF25041"/>
    </source>
</evidence>
<dbReference type="OrthoDB" id="10258297at2759"/>
<dbReference type="Pfam" id="PF25041">
    <property type="entry name" value="UFL1_C"/>
    <property type="match status" value="1"/>
</dbReference>
<proteinExistence type="inferred from homology"/>
<organism evidence="9">
    <name type="scientific">Chlorella variabilis</name>
    <name type="common">Green alga</name>
    <dbReference type="NCBI Taxonomy" id="554065"/>
    <lineage>
        <taxon>Eukaryota</taxon>
        <taxon>Viridiplantae</taxon>
        <taxon>Chlorophyta</taxon>
        <taxon>core chlorophytes</taxon>
        <taxon>Trebouxiophyceae</taxon>
        <taxon>Chlorellales</taxon>
        <taxon>Chlorellaceae</taxon>
        <taxon>Chlorella clade</taxon>
        <taxon>Chlorella</taxon>
    </lineage>
</organism>
<reference evidence="8 9" key="1">
    <citation type="journal article" date="2010" name="Plant Cell">
        <title>The Chlorella variabilis NC64A genome reveals adaptation to photosymbiosis, coevolution with viruses, and cryptic sex.</title>
        <authorList>
            <person name="Blanc G."/>
            <person name="Duncan G."/>
            <person name="Agarkova I."/>
            <person name="Borodovsky M."/>
            <person name="Gurnon J."/>
            <person name="Kuo A."/>
            <person name="Lindquist E."/>
            <person name="Lucas S."/>
            <person name="Pangilinan J."/>
            <person name="Polle J."/>
            <person name="Salamov A."/>
            <person name="Terry A."/>
            <person name="Yamada T."/>
            <person name="Dunigan D.D."/>
            <person name="Grigoriev I.V."/>
            <person name="Claverie J.M."/>
            <person name="Van Etten J.L."/>
        </authorList>
    </citation>
    <scope>NUCLEOTIDE SEQUENCE [LARGE SCALE GENOMIC DNA]</scope>
    <source>
        <strain evidence="8 9">NC64A</strain>
    </source>
</reference>
<feature type="domain" description="E3 UFM1-protein ligase-like C-terminal" evidence="7">
    <location>
        <begin position="676"/>
        <end position="784"/>
    </location>
</feature>
<dbReference type="GeneID" id="17356956"/>
<gene>
    <name evidence="8" type="ORF">CHLNCDRAFT_143015</name>
</gene>
<dbReference type="InParanoid" id="E1Z9A9"/>
<feature type="region of interest" description="Disordered" evidence="4">
    <location>
        <begin position="404"/>
        <end position="428"/>
    </location>
</feature>
<dbReference type="KEGG" id="cvr:CHLNCDRAFT_143015"/>
<feature type="compositionally biased region" description="Gly residues" evidence="4">
    <location>
        <begin position="416"/>
        <end position="425"/>
    </location>
</feature>
<keyword evidence="3" id="KW-0833">Ubl conjugation pathway</keyword>
<feature type="region of interest" description="Disordered" evidence="4">
    <location>
        <begin position="447"/>
        <end position="520"/>
    </location>
</feature>
<dbReference type="RefSeq" id="XP_005849588.1">
    <property type="nucleotide sequence ID" value="XM_005849526.1"/>
</dbReference>
<dbReference type="AlphaFoldDB" id="E1Z9A9"/>
<dbReference type="PANTHER" id="PTHR31057">
    <property type="entry name" value="E3 UFM1-PROTEIN LIGASE 1"/>
    <property type="match status" value="1"/>
</dbReference>
<dbReference type="InterPro" id="IPR018611">
    <property type="entry name" value="Ufl1"/>
</dbReference>
<feature type="compositionally biased region" description="Basic residues" evidence="4">
    <location>
        <begin position="462"/>
        <end position="474"/>
    </location>
</feature>